<feature type="region of interest" description="Disordered" evidence="1">
    <location>
        <begin position="1"/>
        <end position="26"/>
    </location>
</feature>
<protein>
    <submittedName>
        <fullName evidence="2">Ankyrin repeat domain-containing protein 13C-A-like</fullName>
    </submittedName>
</protein>
<reference evidence="2" key="1">
    <citation type="submission" date="2018-02" db="EMBL/GenBank/DDBJ databases">
        <title>Rhizophora mucronata_Transcriptome.</title>
        <authorList>
            <person name="Meera S.P."/>
            <person name="Sreeshan A."/>
            <person name="Augustine A."/>
        </authorList>
    </citation>
    <scope>NUCLEOTIDE SEQUENCE</scope>
    <source>
        <tissue evidence="2">Leaf</tissue>
    </source>
</reference>
<dbReference type="EMBL" id="GGEC01066023">
    <property type="protein sequence ID" value="MBX46507.1"/>
    <property type="molecule type" value="Transcribed_RNA"/>
</dbReference>
<sequence length="40" mass="4187">MSLSSSLSDSFSLPAEKNSSSDMAPGTLLDFMLTTTLCIS</sequence>
<accession>A0A2P2NVH4</accession>
<organism evidence="2">
    <name type="scientific">Rhizophora mucronata</name>
    <name type="common">Asiatic mangrove</name>
    <dbReference type="NCBI Taxonomy" id="61149"/>
    <lineage>
        <taxon>Eukaryota</taxon>
        <taxon>Viridiplantae</taxon>
        <taxon>Streptophyta</taxon>
        <taxon>Embryophyta</taxon>
        <taxon>Tracheophyta</taxon>
        <taxon>Spermatophyta</taxon>
        <taxon>Magnoliopsida</taxon>
        <taxon>eudicotyledons</taxon>
        <taxon>Gunneridae</taxon>
        <taxon>Pentapetalae</taxon>
        <taxon>rosids</taxon>
        <taxon>fabids</taxon>
        <taxon>Malpighiales</taxon>
        <taxon>Rhizophoraceae</taxon>
        <taxon>Rhizophora</taxon>
    </lineage>
</organism>
<proteinExistence type="predicted"/>
<name>A0A2P2NVH4_RHIMU</name>
<dbReference type="AlphaFoldDB" id="A0A2P2NVH4"/>
<evidence type="ECO:0000256" key="1">
    <source>
        <dbReference type="SAM" id="MobiDB-lite"/>
    </source>
</evidence>
<feature type="compositionally biased region" description="Low complexity" evidence="1">
    <location>
        <begin position="1"/>
        <end position="13"/>
    </location>
</feature>
<evidence type="ECO:0000313" key="2">
    <source>
        <dbReference type="EMBL" id="MBX46507.1"/>
    </source>
</evidence>